<gene>
    <name evidence="1" type="ORF">TNIN_364521</name>
</gene>
<dbReference type="Proteomes" id="UP000886998">
    <property type="component" value="Unassembled WGS sequence"/>
</dbReference>
<organism evidence="1 2">
    <name type="scientific">Trichonephila inaurata madagascariensis</name>
    <dbReference type="NCBI Taxonomy" id="2747483"/>
    <lineage>
        <taxon>Eukaryota</taxon>
        <taxon>Metazoa</taxon>
        <taxon>Ecdysozoa</taxon>
        <taxon>Arthropoda</taxon>
        <taxon>Chelicerata</taxon>
        <taxon>Arachnida</taxon>
        <taxon>Araneae</taxon>
        <taxon>Araneomorphae</taxon>
        <taxon>Entelegynae</taxon>
        <taxon>Araneoidea</taxon>
        <taxon>Nephilidae</taxon>
        <taxon>Trichonephila</taxon>
        <taxon>Trichonephila inaurata</taxon>
    </lineage>
</organism>
<name>A0A8X7C1Q4_9ARAC</name>
<dbReference type="AlphaFoldDB" id="A0A8X7C1Q4"/>
<dbReference type="EMBL" id="BMAV01007119">
    <property type="protein sequence ID" value="GFY49654.1"/>
    <property type="molecule type" value="Genomic_DNA"/>
</dbReference>
<reference evidence="1" key="1">
    <citation type="submission" date="2020-08" db="EMBL/GenBank/DDBJ databases">
        <title>Multicomponent nature underlies the extraordinary mechanical properties of spider dragline silk.</title>
        <authorList>
            <person name="Kono N."/>
            <person name="Nakamura H."/>
            <person name="Mori M."/>
            <person name="Yoshida Y."/>
            <person name="Ohtoshi R."/>
            <person name="Malay A.D."/>
            <person name="Moran D.A.P."/>
            <person name="Tomita M."/>
            <person name="Numata K."/>
            <person name="Arakawa K."/>
        </authorList>
    </citation>
    <scope>NUCLEOTIDE SEQUENCE</scope>
</reference>
<protein>
    <submittedName>
        <fullName evidence="1">Uncharacterized protein</fullName>
    </submittedName>
</protein>
<sequence>MEESEIKDELNKCIMNLDIYSDTELIDFIFFHYRQNTQSYFIASFSADTNFRLLLYAGWIFITVENVHHRLTEFLESQKYAMISYGSKSSVYAFYADNRELVVRDFDILKDVWRLVRYIRKIDIESHNIIFRRSNPRSLANLCLSTIYTYNVRPICPETILQKLGCIDIS</sequence>
<proteinExistence type="predicted"/>
<dbReference type="OrthoDB" id="6414824at2759"/>
<keyword evidence="2" id="KW-1185">Reference proteome</keyword>
<accession>A0A8X7C1Q4</accession>
<comment type="caution">
    <text evidence="1">The sequence shown here is derived from an EMBL/GenBank/DDBJ whole genome shotgun (WGS) entry which is preliminary data.</text>
</comment>
<evidence type="ECO:0000313" key="2">
    <source>
        <dbReference type="Proteomes" id="UP000886998"/>
    </source>
</evidence>
<evidence type="ECO:0000313" key="1">
    <source>
        <dbReference type="EMBL" id="GFY49654.1"/>
    </source>
</evidence>